<dbReference type="PANTHER" id="PTHR43537">
    <property type="entry name" value="TRANSCRIPTIONAL REGULATOR, GNTR FAMILY"/>
    <property type="match status" value="1"/>
</dbReference>
<dbReference type="Pfam" id="PF00392">
    <property type="entry name" value="GntR"/>
    <property type="match status" value="1"/>
</dbReference>
<evidence type="ECO:0000256" key="3">
    <source>
        <dbReference type="ARBA" id="ARBA00023163"/>
    </source>
</evidence>
<dbReference type="EMBL" id="LFTY01000002">
    <property type="protein sequence ID" value="KMW59201.1"/>
    <property type="molecule type" value="Genomic_DNA"/>
</dbReference>
<dbReference type="Gene3D" id="1.20.120.530">
    <property type="entry name" value="GntR ligand-binding domain-like"/>
    <property type="match status" value="1"/>
</dbReference>
<dbReference type="SMART" id="SM00345">
    <property type="entry name" value="HTH_GNTR"/>
    <property type="match status" value="1"/>
</dbReference>
<proteinExistence type="predicted"/>
<dbReference type="Pfam" id="PF07729">
    <property type="entry name" value="FCD"/>
    <property type="match status" value="1"/>
</dbReference>
<evidence type="ECO:0000256" key="1">
    <source>
        <dbReference type="ARBA" id="ARBA00023015"/>
    </source>
</evidence>
<accession>A0A0J9E997</accession>
<dbReference type="InterPro" id="IPR008920">
    <property type="entry name" value="TF_FadR/GntR_C"/>
</dbReference>
<feature type="domain" description="HTH gntR-type" evidence="4">
    <location>
        <begin position="11"/>
        <end position="77"/>
    </location>
</feature>
<dbReference type="STRING" id="1675527.AIOL_004182"/>
<dbReference type="AlphaFoldDB" id="A0A0J9E997"/>
<keyword evidence="2" id="KW-0238">DNA-binding</keyword>
<dbReference type="RefSeq" id="WP_082152710.1">
    <property type="nucleotide sequence ID" value="NZ_LFTY01000002.1"/>
</dbReference>
<name>A0A0J9E997_9RHOB</name>
<dbReference type="SMART" id="SM00895">
    <property type="entry name" value="FCD"/>
    <property type="match status" value="1"/>
</dbReference>
<feature type="domain" description="HTH arsR-type" evidence="5">
    <location>
        <begin position="1"/>
        <end position="98"/>
    </location>
</feature>
<dbReference type="GO" id="GO:0003677">
    <property type="term" value="F:DNA binding"/>
    <property type="evidence" value="ECO:0007669"/>
    <property type="project" value="UniProtKB-KW"/>
</dbReference>
<dbReference type="InterPro" id="IPR036388">
    <property type="entry name" value="WH-like_DNA-bd_sf"/>
</dbReference>
<gene>
    <name evidence="6" type="ORF">AIOL_004182</name>
</gene>
<dbReference type="PROSITE" id="PS50949">
    <property type="entry name" value="HTH_GNTR"/>
    <property type="match status" value="1"/>
</dbReference>
<dbReference type="Proteomes" id="UP000037178">
    <property type="component" value="Unassembled WGS sequence"/>
</dbReference>
<keyword evidence="1" id="KW-0805">Transcription regulation</keyword>
<dbReference type="InterPro" id="IPR001845">
    <property type="entry name" value="HTH_ArsR_DNA-bd_dom"/>
</dbReference>
<dbReference type="SUPFAM" id="SSF46785">
    <property type="entry name" value="Winged helix' DNA-binding domain"/>
    <property type="match status" value="1"/>
</dbReference>
<evidence type="ECO:0000256" key="2">
    <source>
        <dbReference type="ARBA" id="ARBA00023125"/>
    </source>
</evidence>
<dbReference type="PRINTS" id="PR00035">
    <property type="entry name" value="HTHGNTR"/>
</dbReference>
<dbReference type="SUPFAM" id="SSF48008">
    <property type="entry name" value="GntR ligand-binding domain-like"/>
    <property type="match status" value="1"/>
</dbReference>
<keyword evidence="3" id="KW-0804">Transcription</keyword>
<dbReference type="OrthoDB" id="9812645at2"/>
<dbReference type="InterPro" id="IPR036390">
    <property type="entry name" value="WH_DNA-bd_sf"/>
</dbReference>
<reference evidence="6 7" key="1">
    <citation type="submission" date="2015-06" db="EMBL/GenBank/DDBJ databases">
        <title>Draft genome sequence of an Alphaproteobacteria species associated to the Mediterranean sponge Oscarella lobularis.</title>
        <authorList>
            <person name="Jourda C."/>
            <person name="Santini S."/>
            <person name="Claverie J.-M."/>
        </authorList>
    </citation>
    <scope>NUCLEOTIDE SEQUENCE [LARGE SCALE GENOMIC DNA]</scope>
    <source>
        <strain evidence="6">IGS</strain>
    </source>
</reference>
<dbReference type="InterPro" id="IPR000524">
    <property type="entry name" value="Tscrpt_reg_HTH_GntR"/>
</dbReference>
<keyword evidence="7" id="KW-1185">Reference proteome</keyword>
<comment type="caution">
    <text evidence="6">The sequence shown here is derived from an EMBL/GenBank/DDBJ whole genome shotgun (WGS) entry which is preliminary data.</text>
</comment>
<dbReference type="PATRIC" id="fig|1675527.3.peg.4382"/>
<evidence type="ECO:0000313" key="6">
    <source>
        <dbReference type="EMBL" id="KMW59201.1"/>
    </source>
</evidence>
<evidence type="ECO:0000259" key="5">
    <source>
        <dbReference type="PROSITE" id="PS50987"/>
    </source>
</evidence>
<dbReference type="InterPro" id="IPR011711">
    <property type="entry name" value="GntR_C"/>
</dbReference>
<dbReference type="PROSITE" id="PS50987">
    <property type="entry name" value="HTH_ARSR_2"/>
    <property type="match status" value="1"/>
</dbReference>
<evidence type="ECO:0000313" key="7">
    <source>
        <dbReference type="Proteomes" id="UP000037178"/>
    </source>
</evidence>
<evidence type="ECO:0000259" key="4">
    <source>
        <dbReference type="PROSITE" id="PS50949"/>
    </source>
</evidence>
<protein>
    <submittedName>
        <fullName evidence="6">Transcriptional regulator, GntR family</fullName>
    </submittedName>
</protein>
<dbReference type="Gene3D" id="1.10.10.10">
    <property type="entry name" value="Winged helix-like DNA-binding domain superfamily/Winged helix DNA-binding domain"/>
    <property type="match status" value="1"/>
</dbReference>
<dbReference type="PANTHER" id="PTHR43537:SF24">
    <property type="entry name" value="GLUCONATE OPERON TRANSCRIPTIONAL REPRESSOR"/>
    <property type="match status" value="1"/>
</dbReference>
<dbReference type="GO" id="GO:0003700">
    <property type="term" value="F:DNA-binding transcription factor activity"/>
    <property type="evidence" value="ECO:0007669"/>
    <property type="project" value="InterPro"/>
</dbReference>
<organism evidence="6 7">
    <name type="scientific">Candidatus Rhodobacter oscarellae</name>
    <dbReference type="NCBI Taxonomy" id="1675527"/>
    <lineage>
        <taxon>Bacteria</taxon>
        <taxon>Pseudomonadati</taxon>
        <taxon>Pseudomonadota</taxon>
        <taxon>Alphaproteobacteria</taxon>
        <taxon>Rhodobacterales</taxon>
        <taxon>Rhodobacter group</taxon>
        <taxon>Rhodobacter</taxon>
    </lineage>
</organism>
<dbReference type="CDD" id="cd07377">
    <property type="entry name" value="WHTH_GntR"/>
    <property type="match status" value="1"/>
</dbReference>
<sequence length="219" mass="24982">MALKSIQPARRRLADEVYDELVDAIKRREIGPEDNLIQEKLAAEMNISRTPVREALMRLEQEGVLTVSNRGTFRLYQMDDDEVKELYQSRAAVEGQAARILAVRNDPSEIAMLREIVSREEGLNDHSARAYFEANRAIHRSFVELAGNRYLLEMFDMIWGKAMAFQIFATIENVDLSLSLGEHMALVDVIATGDRTEALEEFTRHIQAGFDLQMRGLHS</sequence>